<protein>
    <recommendedName>
        <fullName evidence="3">Alpha/Beta hydrolase protein</fullName>
    </recommendedName>
</protein>
<accession>A0A433QHG7</accession>
<reference evidence="1 2" key="1">
    <citation type="journal article" date="2018" name="New Phytol.">
        <title>Phylogenomics of Endogonaceae and evolution of mycorrhizas within Mucoromycota.</title>
        <authorList>
            <person name="Chang Y."/>
            <person name="Desiro A."/>
            <person name="Na H."/>
            <person name="Sandor L."/>
            <person name="Lipzen A."/>
            <person name="Clum A."/>
            <person name="Barry K."/>
            <person name="Grigoriev I.V."/>
            <person name="Martin F.M."/>
            <person name="Stajich J.E."/>
            <person name="Smith M.E."/>
            <person name="Bonito G."/>
            <person name="Spatafora J.W."/>
        </authorList>
    </citation>
    <scope>NUCLEOTIDE SEQUENCE [LARGE SCALE GENOMIC DNA]</scope>
    <source>
        <strain evidence="1 2">AD002</strain>
    </source>
</reference>
<sequence>GHSAGAHLASYVVLQDVIHQADKYDLENHARQQENGVVANANANLGIEKPANGDVDGVHALPREHYQWETGRGVEKISAMGRAMGQSTSSFLHNSPYHLVTSSPDIFATSPVLLSILPRVLFIHGERDATVPVASTLEMYNALGEVIPVDRRDEVDIRMRLYKRMDHAECVTCNLSEGVTIYTPQALPLLTYSPCLDSPTPALMPNYLIPSRFRRPLMRDLQDFIE</sequence>
<dbReference type="AlphaFoldDB" id="A0A433QHG7"/>
<dbReference type="InterPro" id="IPR029058">
    <property type="entry name" value="AB_hydrolase_fold"/>
</dbReference>
<feature type="non-terminal residue" evidence="1">
    <location>
        <position position="1"/>
    </location>
</feature>
<dbReference type="Gene3D" id="3.40.50.1820">
    <property type="entry name" value="alpha/beta hydrolase"/>
    <property type="match status" value="1"/>
</dbReference>
<organism evidence="1 2">
    <name type="scientific">Jimgerdemannia flammicorona</name>
    <dbReference type="NCBI Taxonomy" id="994334"/>
    <lineage>
        <taxon>Eukaryota</taxon>
        <taxon>Fungi</taxon>
        <taxon>Fungi incertae sedis</taxon>
        <taxon>Mucoromycota</taxon>
        <taxon>Mucoromycotina</taxon>
        <taxon>Endogonomycetes</taxon>
        <taxon>Endogonales</taxon>
        <taxon>Endogonaceae</taxon>
        <taxon>Jimgerdemannia</taxon>
    </lineage>
</organism>
<gene>
    <name evidence="1" type="ORF">BC938DRAFT_480860</name>
</gene>
<evidence type="ECO:0000313" key="2">
    <source>
        <dbReference type="Proteomes" id="UP000274822"/>
    </source>
</evidence>
<name>A0A433QHG7_9FUNG</name>
<keyword evidence="2" id="KW-1185">Reference proteome</keyword>
<dbReference type="EMBL" id="RBNJ01005379">
    <property type="protein sequence ID" value="RUS29270.1"/>
    <property type="molecule type" value="Genomic_DNA"/>
</dbReference>
<dbReference type="Proteomes" id="UP000274822">
    <property type="component" value="Unassembled WGS sequence"/>
</dbReference>
<evidence type="ECO:0008006" key="3">
    <source>
        <dbReference type="Google" id="ProtNLM"/>
    </source>
</evidence>
<dbReference type="SUPFAM" id="SSF53474">
    <property type="entry name" value="alpha/beta-Hydrolases"/>
    <property type="match status" value="1"/>
</dbReference>
<proteinExistence type="predicted"/>
<comment type="caution">
    <text evidence="1">The sequence shown here is derived from an EMBL/GenBank/DDBJ whole genome shotgun (WGS) entry which is preliminary data.</text>
</comment>
<evidence type="ECO:0000313" key="1">
    <source>
        <dbReference type="EMBL" id="RUS29270.1"/>
    </source>
</evidence>